<organism evidence="2 3">
    <name type="scientific">Hamiltosporidium magnivora</name>
    <dbReference type="NCBI Taxonomy" id="148818"/>
    <lineage>
        <taxon>Eukaryota</taxon>
        <taxon>Fungi</taxon>
        <taxon>Fungi incertae sedis</taxon>
        <taxon>Microsporidia</taxon>
        <taxon>Dubosqiidae</taxon>
        <taxon>Hamiltosporidium</taxon>
    </lineage>
</organism>
<comment type="caution">
    <text evidence="2">The sequence shown here is derived from an EMBL/GenBank/DDBJ whole genome shotgun (WGS) entry which is preliminary data.</text>
</comment>
<dbReference type="SUPFAM" id="SSF48452">
    <property type="entry name" value="TPR-like"/>
    <property type="match status" value="1"/>
</dbReference>
<name>A0A4Q9LEI3_9MICR</name>
<reference evidence="2 3" key="1">
    <citation type="submission" date="2017-12" db="EMBL/GenBank/DDBJ databases">
        <authorList>
            <person name="Pombert J.-F."/>
            <person name="Haag K.L."/>
            <person name="Ebert D."/>
        </authorList>
    </citation>
    <scope>NUCLEOTIDE SEQUENCE [LARGE SCALE GENOMIC DNA]</scope>
    <source>
        <strain evidence="2">BE-OM-2</strain>
    </source>
</reference>
<keyword evidence="3" id="KW-1185">Reference proteome</keyword>
<dbReference type="VEuPathDB" id="MicrosporidiaDB:CWI39_0687p0030"/>
<dbReference type="InterPro" id="IPR011990">
    <property type="entry name" value="TPR-like_helical_dom_sf"/>
</dbReference>
<evidence type="ECO:0000313" key="3">
    <source>
        <dbReference type="Proteomes" id="UP000291404"/>
    </source>
</evidence>
<dbReference type="VEuPathDB" id="MicrosporidiaDB:CWI36_0462p0040"/>
<evidence type="ECO:0000256" key="1">
    <source>
        <dbReference type="SAM" id="MobiDB-lite"/>
    </source>
</evidence>
<dbReference type="Gene3D" id="1.25.40.10">
    <property type="entry name" value="Tetratricopeptide repeat domain"/>
    <property type="match status" value="1"/>
</dbReference>
<dbReference type="Proteomes" id="UP000291404">
    <property type="component" value="Unassembled WGS sequence"/>
</dbReference>
<accession>A0A4Q9LEI3</accession>
<feature type="region of interest" description="Disordered" evidence="1">
    <location>
        <begin position="1"/>
        <end position="28"/>
    </location>
</feature>
<feature type="region of interest" description="Disordered" evidence="1">
    <location>
        <begin position="345"/>
        <end position="365"/>
    </location>
</feature>
<protein>
    <submittedName>
        <fullName evidence="2">Uncharacterized protein</fullName>
    </submittedName>
</protein>
<gene>
    <name evidence="2" type="ORF">CWI36_0462p0040</name>
</gene>
<sequence length="461" mass="52490">MNDSTSNSTSNSTPQSQQQSQQHSQQHTQIQTQINKKLKKALSLTKKHFFPFSLIFSQDYTSAANLYNEIANSYISINNTLKSYKYYNKASTCYLLDNEKGLSMHCLIKAGEIIYKENKILSAYTYIKGGDIGMEIGSYCISGGRYLEAGRIFLEIHKSIDTGGDIGYDTGYDTGYDIGYDIGCESEGYESDNNNNNDISSNNINNPSITDNTNNPSTTNPPHTPSSITSTNHFLFKSLLAYEKGVMAYKLANMKNNLRGVLNELIIILLKLKKYKKAGNIFIKMICDERKYNNSFYMLCSVMCYKVSKSGVYCENEYVCSGSREGGSRERGSILDNGKDYSKGKDYIKDRGSNQDNKDIYTDTYKDNNNIKNRNKKNTDNNNIYTDIYKDNADIYGDEEVDIGGCVLQLEEEEFKVYESLGTESYEEVCDKYFRCRKVDEEILLLFEEVERINRPENDIL</sequence>
<dbReference type="AlphaFoldDB" id="A0A4Q9LEI3"/>
<dbReference type="EMBL" id="PITI01000462">
    <property type="protein sequence ID" value="TBU06377.1"/>
    <property type="molecule type" value="Genomic_DNA"/>
</dbReference>
<proteinExistence type="predicted"/>
<evidence type="ECO:0000313" key="2">
    <source>
        <dbReference type="EMBL" id="TBU06377.1"/>
    </source>
</evidence>
<feature type="region of interest" description="Disordered" evidence="1">
    <location>
        <begin position="191"/>
        <end position="229"/>
    </location>
</feature>